<dbReference type="RefSeq" id="WP_013774270.1">
    <property type="nucleotide sequence ID" value="NC_015516.1"/>
</dbReference>
<evidence type="ECO:0000259" key="2">
    <source>
        <dbReference type="Pfam" id="PF20155"/>
    </source>
</evidence>
<dbReference type="Pfam" id="PF20155">
    <property type="entry name" value="TMP_3"/>
    <property type="match status" value="1"/>
</dbReference>
<sequence>MAADSVIQIDLLLNGKEAFLSDIQLINDLLKKLGLQTADKMDEAFEQQAKGLKQEAHETKEQVDDTFAKPSKAKFEADTRNVDEKLTKEQEKFVEFSKDKKTKLVALAEKQGVHQFETILKELPHEKKVELKAKLEKGEFIDFKELLASLPKEKKIKLEADTKNVEEATKRVSKEANETKGHFTNLKDIIAGTFAGGLITMGVQSLVGGLKNADAAGMEYNKEQDTMKTVWKSLTEETPKDGKQLVGFINDVSNHSIYASDSVDRMAQSFYHVHGNAEETKRWTTSLVALGSTLHMTDDRVAEAGETFSKVMASGKAGAQDIYMMINRFPMFGEALQKVTGKTMEQLYQLSAKGKLTSADFGKAMDYLGNKYKDGTKEAMISMQGMGMYISKRWQQLWGEAETTTFNSSKRMSKSLENLLSDKQITIYATALSTAFTGILDWVTKIMDYLDKHKKTILDIIGNIKTIIGIFASTVWSTIKDIVGDIAGVFGQLSGNAGKSQDPLKNVDKILSEISSHAGAIQALAKVLLDLFAIKKASDFAGALKDVGKNLGLLPNEAGQLGLLGKAFGKLKDGAIVAAKAISGKLLTAFKILGGVLVDNPILLIAGIIIGIGVAFYEAYKHIKPFRDAVDQVVKSIKNFSGTII</sequence>
<organism evidence="3 4">
    <name type="scientific">Melissococcus plutonius (strain ATCC 35311 / DSM 29964 / CIP 104052 / LMG 20360 / NCIMB 702443)</name>
    <dbReference type="NCBI Taxonomy" id="940190"/>
    <lineage>
        <taxon>Bacteria</taxon>
        <taxon>Bacillati</taxon>
        <taxon>Bacillota</taxon>
        <taxon>Bacilli</taxon>
        <taxon>Lactobacillales</taxon>
        <taxon>Enterococcaceae</taxon>
        <taxon>Melissococcus</taxon>
    </lineage>
</organism>
<dbReference type="EMBL" id="AP012200">
    <property type="protein sequence ID" value="BAK21834.1"/>
    <property type="molecule type" value="Genomic_DNA"/>
</dbReference>
<dbReference type="Proteomes" id="UP000008456">
    <property type="component" value="Chromosome"/>
</dbReference>
<name>F3YBF6_MELPT</name>
<dbReference type="HOGENOM" id="CLU_424413_0_0_9"/>
<dbReference type="STRING" id="940190.MPTP_1405"/>
<dbReference type="AlphaFoldDB" id="F3YBF6"/>
<dbReference type="NCBIfam" id="TIGR02675">
    <property type="entry name" value="tape_meas_nterm"/>
    <property type="match status" value="1"/>
</dbReference>
<evidence type="ECO:0000313" key="4">
    <source>
        <dbReference type="Proteomes" id="UP000008456"/>
    </source>
</evidence>
<reference evidence="3 4" key="1">
    <citation type="journal article" date="2011" name="J. Bacteriol.">
        <title>Complete genome sequence of Melissococcus plutonius ATCC 35311.</title>
        <authorList>
            <person name="Okumura K."/>
            <person name="Arai R."/>
            <person name="Okura M."/>
            <person name="Kirikae T."/>
            <person name="Takamatsu D."/>
            <person name="Osaki M."/>
            <person name="Miyoshi-Akiyama T."/>
        </authorList>
    </citation>
    <scope>NUCLEOTIDE SEQUENCE [LARGE SCALE GENOMIC DNA]</scope>
    <source>
        <strain evidence="4">ATCC 35311 / CIP 104052 / LMG 20360 / NCIMB 702443</strain>
    </source>
</reference>
<keyword evidence="4" id="KW-1185">Reference proteome</keyword>
<feature type="transmembrane region" description="Helical" evidence="1">
    <location>
        <begin position="592"/>
        <end position="617"/>
    </location>
</feature>
<dbReference type="KEGG" id="mps:MPTP_1405"/>
<feature type="domain" description="Tape measure protein N-terminal" evidence="2">
    <location>
        <begin position="216"/>
        <end position="401"/>
    </location>
</feature>
<keyword evidence="1" id="KW-1133">Transmembrane helix</keyword>
<dbReference type="InterPro" id="IPR013491">
    <property type="entry name" value="Tape_meas_N"/>
</dbReference>
<evidence type="ECO:0000313" key="3">
    <source>
        <dbReference type="EMBL" id="BAK21834.1"/>
    </source>
</evidence>
<reference key="2">
    <citation type="submission" date="2011-04" db="EMBL/GenBank/DDBJ databases">
        <title>Whole genome sequence of Melissococcus plutonius ATCC 35311.</title>
        <authorList>
            <person name="Okumura K."/>
            <person name="Arai R."/>
            <person name="Osaki M."/>
            <person name="Okura M."/>
            <person name="Kirikae T."/>
            <person name="Takamatsu D."/>
            <person name="Akiyama T."/>
        </authorList>
    </citation>
    <scope>NUCLEOTIDE SEQUENCE</scope>
    <source>
        <strain>ATCC 35311</strain>
    </source>
</reference>
<keyword evidence="1" id="KW-0472">Membrane</keyword>
<keyword evidence="1" id="KW-0812">Transmembrane</keyword>
<dbReference type="OrthoDB" id="2137849at2"/>
<evidence type="ECO:0000256" key="1">
    <source>
        <dbReference type="SAM" id="Phobius"/>
    </source>
</evidence>
<protein>
    <submittedName>
        <fullName evidence="3">Phage tape measure protein</fullName>
    </submittedName>
</protein>
<accession>F3YBF6</accession>
<proteinExistence type="predicted"/>
<gene>
    <name evidence="3" type="ordered locus">MPTP_1405</name>
</gene>